<feature type="domain" description="RNase H type-1" evidence="2">
    <location>
        <begin position="547"/>
        <end position="659"/>
    </location>
</feature>
<dbReference type="EMBL" id="JAATIQ010000403">
    <property type="protein sequence ID" value="KAF4357572.1"/>
    <property type="molecule type" value="Genomic_DNA"/>
</dbReference>
<feature type="region of interest" description="Disordered" evidence="1">
    <location>
        <begin position="162"/>
        <end position="182"/>
    </location>
</feature>
<dbReference type="PANTHER" id="PTHR47074">
    <property type="entry name" value="BNAC02G40300D PROTEIN"/>
    <property type="match status" value="1"/>
</dbReference>
<dbReference type="InterPro" id="IPR052929">
    <property type="entry name" value="RNase_H-like_EbsB-rel"/>
</dbReference>
<reference evidence="3 4" key="1">
    <citation type="journal article" date="2020" name="bioRxiv">
        <title>Sequence and annotation of 42 cannabis genomes reveals extensive copy number variation in cannabinoid synthesis and pathogen resistance genes.</title>
        <authorList>
            <person name="Mckernan K.J."/>
            <person name="Helbert Y."/>
            <person name="Kane L.T."/>
            <person name="Ebling H."/>
            <person name="Zhang L."/>
            <person name="Liu B."/>
            <person name="Eaton Z."/>
            <person name="Mclaughlin S."/>
            <person name="Kingan S."/>
            <person name="Baybayan P."/>
            <person name="Concepcion G."/>
            <person name="Jordan M."/>
            <person name="Riva A."/>
            <person name="Barbazuk W."/>
            <person name="Harkins T."/>
        </authorList>
    </citation>
    <scope>NUCLEOTIDE SEQUENCE [LARGE SCALE GENOMIC DNA]</scope>
    <source>
        <strain evidence="4">cv. Jamaican Lion 4</strain>
        <tissue evidence="3">Leaf</tissue>
    </source>
</reference>
<organism evidence="3 4">
    <name type="scientific">Cannabis sativa</name>
    <name type="common">Hemp</name>
    <name type="synonym">Marijuana</name>
    <dbReference type="NCBI Taxonomy" id="3483"/>
    <lineage>
        <taxon>Eukaryota</taxon>
        <taxon>Viridiplantae</taxon>
        <taxon>Streptophyta</taxon>
        <taxon>Embryophyta</taxon>
        <taxon>Tracheophyta</taxon>
        <taxon>Spermatophyta</taxon>
        <taxon>Magnoliopsida</taxon>
        <taxon>eudicotyledons</taxon>
        <taxon>Gunneridae</taxon>
        <taxon>Pentapetalae</taxon>
        <taxon>rosids</taxon>
        <taxon>fabids</taxon>
        <taxon>Rosales</taxon>
        <taxon>Cannabaceae</taxon>
        <taxon>Cannabis</taxon>
    </lineage>
</organism>
<dbReference type="GO" id="GO:0003676">
    <property type="term" value="F:nucleic acid binding"/>
    <property type="evidence" value="ECO:0007669"/>
    <property type="project" value="InterPro"/>
</dbReference>
<name>A0A7J6EGS4_CANSA</name>
<dbReference type="GO" id="GO:0004523">
    <property type="term" value="F:RNA-DNA hybrid ribonuclease activity"/>
    <property type="evidence" value="ECO:0007669"/>
    <property type="project" value="InterPro"/>
</dbReference>
<keyword evidence="4" id="KW-1185">Reference proteome</keyword>
<proteinExistence type="predicted"/>
<dbReference type="CDD" id="cd06222">
    <property type="entry name" value="RNase_H_like"/>
    <property type="match status" value="1"/>
</dbReference>
<dbReference type="InterPro" id="IPR012337">
    <property type="entry name" value="RNaseH-like_sf"/>
</dbReference>
<feature type="region of interest" description="Disordered" evidence="1">
    <location>
        <begin position="207"/>
        <end position="231"/>
    </location>
</feature>
<dbReference type="InterPro" id="IPR044730">
    <property type="entry name" value="RNase_H-like_dom_plant"/>
</dbReference>
<evidence type="ECO:0000259" key="2">
    <source>
        <dbReference type="Pfam" id="PF13456"/>
    </source>
</evidence>
<comment type="caution">
    <text evidence="3">The sequence shown here is derived from an EMBL/GenBank/DDBJ whole genome shotgun (WGS) entry which is preliminary data.</text>
</comment>
<dbReference type="AlphaFoldDB" id="A0A7J6EGS4"/>
<dbReference type="PANTHER" id="PTHR47074:SF11">
    <property type="entry name" value="REVERSE TRANSCRIPTASE-LIKE PROTEIN"/>
    <property type="match status" value="1"/>
</dbReference>
<sequence>MAFLTYGRGGHEEMMCRRRRRMIADDFQRTVPMYGPWIRLGSRKKDCFSDYELYEQERLNRELNDVRFQTEARNNLIPGVENFEPALIGTQIHLEAVVEAARNGNAGTVQAEETVEEIPGEGMAVATTEEENYSLISGEGQICNSESITNVHGNSARTCSVATHKGTDNGSGPSLPTNLNSKGKDKVVDELDSHQVDHLAMVFKATLGPNSKSAHKKASPIARGRPADPNKKRRLEEAGLDSSGLSLPFGSEVTLPTKKVCSENTIDNQITHPFENISSSVNLEEDLKENYKELRTTESDFFSSNLPALASPVAKGIWATKNFIADNTIWLIGRESKVNIWSSWSGGDGLFCDSRDINPRVKENICVGDLMVDSGNDWNYNLEALPFGSKLQSIFGSCPGPCSLCGDENGDTVTHFAVHCIVTNHLWFASKWNLHMNSFLLENGRDVADWLVSPPFSQNWSSRERDEFTLYGTIVYHKLWSVRNDMFHNETPLGLEALRSAVDKCFNEHMATLRPDTENSEQGAGIGVIRWGLPRPGRVKCFVDYASNSDGGAVAAVLFNHDGFVKCFGAKKVNVASVLHGELEALLFGLWMAGALDVEEVDCFSDCQLLVHALADGSSLPWNVFYSFNKLLNVLVENHFSVSWTPREANGAAHDLAKWGLTHTCNDFLHFWEI</sequence>
<dbReference type="Proteomes" id="UP000583929">
    <property type="component" value="Unassembled WGS sequence"/>
</dbReference>
<gene>
    <name evidence="3" type="ORF">G4B88_026951</name>
</gene>
<dbReference type="Gene3D" id="3.30.420.10">
    <property type="entry name" value="Ribonuclease H-like superfamily/Ribonuclease H"/>
    <property type="match status" value="1"/>
</dbReference>
<dbReference type="InterPro" id="IPR036397">
    <property type="entry name" value="RNaseH_sf"/>
</dbReference>
<dbReference type="SUPFAM" id="SSF53098">
    <property type="entry name" value="Ribonuclease H-like"/>
    <property type="match status" value="1"/>
</dbReference>
<evidence type="ECO:0000313" key="4">
    <source>
        <dbReference type="Proteomes" id="UP000583929"/>
    </source>
</evidence>
<protein>
    <recommendedName>
        <fullName evidence="2">RNase H type-1 domain-containing protein</fullName>
    </recommendedName>
</protein>
<evidence type="ECO:0000256" key="1">
    <source>
        <dbReference type="SAM" id="MobiDB-lite"/>
    </source>
</evidence>
<feature type="compositionally biased region" description="Polar residues" evidence="1">
    <location>
        <begin position="168"/>
        <end position="181"/>
    </location>
</feature>
<dbReference type="InterPro" id="IPR002156">
    <property type="entry name" value="RNaseH_domain"/>
</dbReference>
<accession>A0A7J6EGS4</accession>
<evidence type="ECO:0000313" key="3">
    <source>
        <dbReference type="EMBL" id="KAF4357572.1"/>
    </source>
</evidence>
<dbReference type="Pfam" id="PF13456">
    <property type="entry name" value="RVT_3"/>
    <property type="match status" value="1"/>
</dbReference>